<comment type="caution">
    <text evidence="1">The sequence shown here is derived from an EMBL/GenBank/DDBJ whole genome shotgun (WGS) entry which is preliminary data.</text>
</comment>
<gene>
    <name evidence="1" type="ORF">AT268_31825</name>
</gene>
<name>A0A9X0SPC5_BACCE</name>
<accession>A0A9X0SPC5</accession>
<reference evidence="1 2" key="1">
    <citation type="submission" date="2015-12" db="EMBL/GenBank/DDBJ databases">
        <title>Bacillus cereus Group isolate.</title>
        <authorList>
            <person name="Kovac J."/>
        </authorList>
    </citation>
    <scope>NUCLEOTIDE SEQUENCE [LARGE SCALE GENOMIC DNA]</scope>
    <source>
        <strain evidence="1 2">FSL K6-0073</strain>
    </source>
</reference>
<dbReference type="RefSeq" id="WP_061662433.1">
    <property type="nucleotide sequence ID" value="NZ_LOMO01000001.1"/>
</dbReference>
<protein>
    <submittedName>
        <fullName evidence="1">Uncharacterized protein</fullName>
    </submittedName>
</protein>
<dbReference type="EMBL" id="LOMO01000001">
    <property type="protein sequence ID" value="KXY51094.1"/>
    <property type="molecule type" value="Genomic_DNA"/>
</dbReference>
<dbReference type="AlphaFoldDB" id="A0A9X0SPC5"/>
<proteinExistence type="predicted"/>
<evidence type="ECO:0000313" key="2">
    <source>
        <dbReference type="Proteomes" id="UP000075476"/>
    </source>
</evidence>
<sequence>MNANSKDLMSWKNDFIKKFRNPILFVKSENLYSIIARTESEEKRGNPFCRLSKQKDSNGEFIITRCRKKVYRDKWQYIERDKSLGMD</sequence>
<organism evidence="1 2">
    <name type="scientific">Bacillus cereus</name>
    <dbReference type="NCBI Taxonomy" id="1396"/>
    <lineage>
        <taxon>Bacteria</taxon>
        <taxon>Bacillati</taxon>
        <taxon>Bacillota</taxon>
        <taxon>Bacilli</taxon>
        <taxon>Bacillales</taxon>
        <taxon>Bacillaceae</taxon>
        <taxon>Bacillus</taxon>
        <taxon>Bacillus cereus group</taxon>
    </lineage>
</organism>
<evidence type="ECO:0000313" key="1">
    <source>
        <dbReference type="EMBL" id="KXY51094.1"/>
    </source>
</evidence>
<dbReference type="Proteomes" id="UP000075476">
    <property type="component" value="Unassembled WGS sequence"/>
</dbReference>